<dbReference type="GO" id="GO:0032259">
    <property type="term" value="P:methylation"/>
    <property type="evidence" value="ECO:0007669"/>
    <property type="project" value="UniProtKB-KW"/>
</dbReference>
<dbReference type="GO" id="GO:0018025">
    <property type="term" value="F:calmodulin-lysine N-methyltransferase activity"/>
    <property type="evidence" value="ECO:0007669"/>
    <property type="project" value="InterPro"/>
</dbReference>
<name>A0A8J2PAU3_9HEXA</name>
<keyword evidence="6" id="KW-0539">Nucleus</keyword>
<dbReference type="PANTHER" id="PTHR13539">
    <property type="entry name" value="CALMODULIN-LYSINE N-METHYLTRANSFERASE"/>
    <property type="match status" value="1"/>
</dbReference>
<keyword evidence="5" id="KW-0808">Transferase</keyword>
<dbReference type="Pfam" id="PF10294">
    <property type="entry name" value="Methyltransf_16"/>
    <property type="match status" value="1"/>
</dbReference>
<evidence type="ECO:0000313" key="8">
    <source>
        <dbReference type="Proteomes" id="UP000708208"/>
    </source>
</evidence>
<sequence>MSSTKKQVLARKRWELLRRAIQKKSVETVDNPGSKRSFENYSEILSISADNKSLLRIDIYLPDEIYKVCLHREAVTWPAHLKELLDDLSDFEIDRTGRITIWPSSQVLAYWCLKNKHYFQGKSILELGCGFHALPGLSIAKFCQAREVVLTDGDPKNCAEVLKSLALNDLKTKTTSVLLLRWEECNYPKLESKFDTIVAADIVYYASTFHVLIDVISKLLKPGGELILFNPSRVSKLSEFLTIAEDSQQFSDITMYEDYDNFVTTIVDKIKSENPCYVPEWHYPCQVILRNKYTRALPVHITSASLFGVRIGSTISAVAEFVLNELPVGKITLEVKSKVEQVVLDCSTVEVGYITSL</sequence>
<dbReference type="OrthoDB" id="413520at2759"/>
<keyword evidence="8" id="KW-1185">Reference proteome</keyword>
<evidence type="ECO:0000256" key="1">
    <source>
        <dbReference type="ARBA" id="ARBA00004123"/>
    </source>
</evidence>
<dbReference type="GO" id="GO:0005737">
    <property type="term" value="C:cytoplasm"/>
    <property type="evidence" value="ECO:0007669"/>
    <property type="project" value="UniProtKB-SubCell"/>
</dbReference>
<dbReference type="AlphaFoldDB" id="A0A8J2PAU3"/>
<evidence type="ECO:0000256" key="6">
    <source>
        <dbReference type="ARBA" id="ARBA00023242"/>
    </source>
</evidence>
<evidence type="ECO:0000256" key="2">
    <source>
        <dbReference type="ARBA" id="ARBA00004496"/>
    </source>
</evidence>
<evidence type="ECO:0000256" key="3">
    <source>
        <dbReference type="ARBA" id="ARBA00022490"/>
    </source>
</evidence>
<comment type="subcellular location">
    <subcellularLocation>
        <location evidence="2">Cytoplasm</location>
    </subcellularLocation>
    <subcellularLocation>
        <location evidence="1">Nucleus</location>
    </subcellularLocation>
</comment>
<evidence type="ECO:0008006" key="9">
    <source>
        <dbReference type="Google" id="ProtNLM"/>
    </source>
</evidence>
<dbReference type="GO" id="GO:0005634">
    <property type="term" value="C:nucleus"/>
    <property type="evidence" value="ECO:0007669"/>
    <property type="project" value="UniProtKB-SubCell"/>
</dbReference>
<protein>
    <recommendedName>
        <fullName evidence="9">Calmodulin-lysine N-methyltransferase</fullName>
    </recommendedName>
</protein>
<accession>A0A8J2PAU3</accession>
<dbReference type="EMBL" id="CAJVCH010187130">
    <property type="protein sequence ID" value="CAG7729966.1"/>
    <property type="molecule type" value="Genomic_DNA"/>
</dbReference>
<evidence type="ECO:0000256" key="4">
    <source>
        <dbReference type="ARBA" id="ARBA00022603"/>
    </source>
</evidence>
<keyword evidence="4" id="KW-0489">Methyltransferase</keyword>
<dbReference type="Proteomes" id="UP000708208">
    <property type="component" value="Unassembled WGS sequence"/>
</dbReference>
<comment type="caution">
    <text evidence="7">The sequence shown here is derived from an EMBL/GenBank/DDBJ whole genome shotgun (WGS) entry which is preliminary data.</text>
</comment>
<organism evidence="7 8">
    <name type="scientific">Allacma fusca</name>
    <dbReference type="NCBI Taxonomy" id="39272"/>
    <lineage>
        <taxon>Eukaryota</taxon>
        <taxon>Metazoa</taxon>
        <taxon>Ecdysozoa</taxon>
        <taxon>Arthropoda</taxon>
        <taxon>Hexapoda</taxon>
        <taxon>Collembola</taxon>
        <taxon>Symphypleona</taxon>
        <taxon>Sminthuridae</taxon>
        <taxon>Allacma</taxon>
    </lineage>
</organism>
<proteinExistence type="predicted"/>
<reference evidence="7" key="1">
    <citation type="submission" date="2021-06" db="EMBL/GenBank/DDBJ databases">
        <authorList>
            <person name="Hodson N. C."/>
            <person name="Mongue J. A."/>
            <person name="Jaron S. K."/>
        </authorList>
    </citation>
    <scope>NUCLEOTIDE SEQUENCE</scope>
</reference>
<evidence type="ECO:0000256" key="5">
    <source>
        <dbReference type="ARBA" id="ARBA00022679"/>
    </source>
</evidence>
<dbReference type="CDD" id="cd02440">
    <property type="entry name" value="AdoMet_MTases"/>
    <property type="match status" value="1"/>
</dbReference>
<gene>
    <name evidence="7" type="ORF">AFUS01_LOCUS18649</name>
</gene>
<dbReference type="InterPro" id="IPR019410">
    <property type="entry name" value="Methyltransf_16"/>
</dbReference>
<dbReference type="PANTHER" id="PTHR13539:SF3">
    <property type="entry name" value="CALMODULIN-LYSINE N-METHYLTRANSFERASE"/>
    <property type="match status" value="1"/>
</dbReference>
<dbReference type="InterPro" id="IPR025800">
    <property type="entry name" value="CaM-Lys-N-MeTrfase"/>
</dbReference>
<evidence type="ECO:0000313" key="7">
    <source>
        <dbReference type="EMBL" id="CAG7729966.1"/>
    </source>
</evidence>
<keyword evidence="3" id="KW-0963">Cytoplasm</keyword>